<comment type="caution">
    <text evidence="2">The sequence shown here is derived from an EMBL/GenBank/DDBJ whole genome shotgun (WGS) entry which is preliminary data.</text>
</comment>
<proteinExistence type="predicted"/>
<dbReference type="Proteomes" id="UP000255070">
    <property type="component" value="Unassembled WGS sequence"/>
</dbReference>
<gene>
    <name evidence="2" type="ORF">NCTC10698_03494</name>
</gene>
<accession>A0A8B4S407</accession>
<organism evidence="2 3">
    <name type="scientific">Comamonas testosteroni</name>
    <name type="common">Pseudomonas testosteroni</name>
    <dbReference type="NCBI Taxonomy" id="285"/>
    <lineage>
        <taxon>Bacteria</taxon>
        <taxon>Pseudomonadati</taxon>
        <taxon>Pseudomonadota</taxon>
        <taxon>Betaproteobacteria</taxon>
        <taxon>Burkholderiales</taxon>
        <taxon>Comamonadaceae</taxon>
        <taxon>Comamonas</taxon>
    </lineage>
</organism>
<keyword evidence="1" id="KW-0472">Membrane</keyword>
<name>A0A8B4S407_COMTE</name>
<sequence length="66" mass="7052">MAVLYSQQSDSVAMLRAGALVGLFVNGMMGGYGAMMREAWPLQSPSQTSFRAGELDCMSARSEVMA</sequence>
<keyword evidence="3" id="KW-1185">Reference proteome</keyword>
<dbReference type="AlphaFoldDB" id="A0A8B4S407"/>
<evidence type="ECO:0000313" key="2">
    <source>
        <dbReference type="EMBL" id="SUY78577.1"/>
    </source>
</evidence>
<dbReference type="EMBL" id="UFXL01000001">
    <property type="protein sequence ID" value="SUY78577.1"/>
    <property type="molecule type" value="Genomic_DNA"/>
</dbReference>
<evidence type="ECO:0000256" key="1">
    <source>
        <dbReference type="SAM" id="Phobius"/>
    </source>
</evidence>
<keyword evidence="1" id="KW-0812">Transmembrane</keyword>
<protein>
    <submittedName>
        <fullName evidence="2">Uncharacterized protein</fullName>
    </submittedName>
</protein>
<keyword evidence="1" id="KW-1133">Transmembrane helix</keyword>
<feature type="transmembrane region" description="Helical" evidence="1">
    <location>
        <begin position="12"/>
        <end position="34"/>
    </location>
</feature>
<reference evidence="2 3" key="1">
    <citation type="submission" date="2018-06" db="EMBL/GenBank/DDBJ databases">
        <authorList>
            <consortium name="Pathogen Informatics"/>
            <person name="Doyle S."/>
        </authorList>
    </citation>
    <scope>NUCLEOTIDE SEQUENCE [LARGE SCALE GENOMIC DNA]</scope>
    <source>
        <strain evidence="2 3">NCTC10698</strain>
    </source>
</reference>
<evidence type="ECO:0000313" key="3">
    <source>
        <dbReference type="Proteomes" id="UP000255070"/>
    </source>
</evidence>